<feature type="domain" description="AcrIC5-like" evidence="1">
    <location>
        <begin position="50"/>
        <end position="83"/>
    </location>
</feature>
<name>A0A8S5PY72_9CAUD</name>
<organism evidence="2">
    <name type="scientific">Myoviridae sp. ctWiL39</name>
    <dbReference type="NCBI Taxonomy" id="2825120"/>
    <lineage>
        <taxon>Viruses</taxon>
        <taxon>Duplodnaviria</taxon>
        <taxon>Heunggongvirae</taxon>
        <taxon>Uroviricota</taxon>
        <taxon>Caudoviricetes</taxon>
    </lineage>
</organism>
<sequence length="92" mass="10602">MVICIHEVREKTSKQKSKGEITMKYISINNGNTWNTAREIIDEILENNLWDAVVEMMDDETRETVAAELAPCTEEEFLNRYLEIAPDNLIIG</sequence>
<evidence type="ECO:0000313" key="2">
    <source>
        <dbReference type="EMBL" id="DAE11373.1"/>
    </source>
</evidence>
<dbReference type="Pfam" id="PF22147">
    <property type="entry name" value="AcrIC5"/>
    <property type="match status" value="1"/>
</dbReference>
<dbReference type="EMBL" id="BK015531">
    <property type="protein sequence ID" value="DAE11373.1"/>
    <property type="molecule type" value="Genomic_DNA"/>
</dbReference>
<dbReference type="InterPro" id="IPR054398">
    <property type="entry name" value="AcrIC5-like_dom"/>
</dbReference>
<protein>
    <recommendedName>
        <fullName evidence="1">AcrIC5-like domain-containing protein</fullName>
    </recommendedName>
</protein>
<evidence type="ECO:0000259" key="1">
    <source>
        <dbReference type="Pfam" id="PF22147"/>
    </source>
</evidence>
<proteinExistence type="predicted"/>
<accession>A0A8S5PY72</accession>
<reference evidence="2" key="1">
    <citation type="journal article" date="2021" name="Proc. Natl. Acad. Sci. U.S.A.">
        <title>A Catalog of Tens of Thousands of Viruses from Human Metagenomes Reveals Hidden Associations with Chronic Diseases.</title>
        <authorList>
            <person name="Tisza M.J."/>
            <person name="Buck C.B."/>
        </authorList>
    </citation>
    <scope>NUCLEOTIDE SEQUENCE</scope>
    <source>
        <strain evidence="2">CtWiL39</strain>
    </source>
</reference>